<evidence type="ECO:0000256" key="2">
    <source>
        <dbReference type="ARBA" id="ARBA00022679"/>
    </source>
</evidence>
<proteinExistence type="inferred from homology"/>
<dbReference type="InterPro" id="IPR020610">
    <property type="entry name" value="Thiolase_AS"/>
</dbReference>
<keyword evidence="3 6" id="KW-0012">Acyltransferase</keyword>
<dbReference type="InterPro" id="IPR050215">
    <property type="entry name" value="Thiolase-like_sf_Thiolase"/>
</dbReference>
<dbReference type="Gene3D" id="3.40.47.10">
    <property type="match status" value="1"/>
</dbReference>
<name>A0A8J3GSK1_9MICO</name>
<gene>
    <name evidence="9" type="primary">fadA3</name>
    <name evidence="9" type="ORF">GCM10011600_26020</name>
</gene>
<protein>
    <recommendedName>
        <fullName evidence="4">acetyl-CoA C-acyltransferase</fullName>
        <ecNumber evidence="4">2.3.1.16</ecNumber>
    </recommendedName>
</protein>
<dbReference type="InterPro" id="IPR002155">
    <property type="entry name" value="Thiolase"/>
</dbReference>
<dbReference type="InterPro" id="IPR020613">
    <property type="entry name" value="Thiolase_CS"/>
</dbReference>
<dbReference type="GO" id="GO:0010124">
    <property type="term" value="P:phenylacetate catabolic process"/>
    <property type="evidence" value="ECO:0007669"/>
    <property type="project" value="TreeGrafter"/>
</dbReference>
<organism evidence="9 10">
    <name type="scientific">Pseudolysinimonas yzui</name>
    <dbReference type="NCBI Taxonomy" id="2708254"/>
    <lineage>
        <taxon>Bacteria</taxon>
        <taxon>Bacillati</taxon>
        <taxon>Actinomycetota</taxon>
        <taxon>Actinomycetes</taxon>
        <taxon>Micrococcales</taxon>
        <taxon>Microbacteriaceae</taxon>
        <taxon>Pseudolysinimonas</taxon>
    </lineage>
</organism>
<dbReference type="PANTHER" id="PTHR43853:SF21">
    <property type="entry name" value="STEROID 3-KETOACYL-COA THIOLASE"/>
    <property type="match status" value="1"/>
</dbReference>
<dbReference type="PROSITE" id="PS00099">
    <property type="entry name" value="THIOLASE_3"/>
    <property type="match status" value="1"/>
</dbReference>
<feature type="domain" description="Thiolase N-terminal" evidence="7">
    <location>
        <begin position="11"/>
        <end position="273"/>
    </location>
</feature>
<dbReference type="PROSITE" id="PS00737">
    <property type="entry name" value="THIOLASE_2"/>
    <property type="match status" value="1"/>
</dbReference>
<dbReference type="InterPro" id="IPR020617">
    <property type="entry name" value="Thiolase_C"/>
</dbReference>
<dbReference type="NCBIfam" id="TIGR01930">
    <property type="entry name" value="AcCoA-C-Actrans"/>
    <property type="match status" value="1"/>
</dbReference>
<dbReference type="InterPro" id="IPR020616">
    <property type="entry name" value="Thiolase_N"/>
</dbReference>
<dbReference type="FunFam" id="3.40.47.10:FF:000013">
    <property type="entry name" value="Acetyl-CoA acetyltransferase"/>
    <property type="match status" value="1"/>
</dbReference>
<dbReference type="EC" id="2.3.1.16" evidence="4"/>
<dbReference type="Pfam" id="PF00108">
    <property type="entry name" value="Thiolase_N"/>
    <property type="match status" value="1"/>
</dbReference>
<feature type="active site" description="Proton acceptor" evidence="5">
    <location>
        <position position="392"/>
    </location>
</feature>
<feature type="active site" description="Proton acceptor" evidence="5">
    <location>
        <position position="362"/>
    </location>
</feature>
<dbReference type="GO" id="GO:0003988">
    <property type="term" value="F:acetyl-CoA C-acyltransferase activity"/>
    <property type="evidence" value="ECO:0007669"/>
    <property type="project" value="UniProtKB-EC"/>
</dbReference>
<dbReference type="PANTHER" id="PTHR43853">
    <property type="entry name" value="3-KETOACYL-COA THIOLASE, PEROXISOMAL"/>
    <property type="match status" value="1"/>
</dbReference>
<comment type="caution">
    <text evidence="9">The sequence shown here is derived from an EMBL/GenBank/DDBJ whole genome shotgun (WGS) entry which is preliminary data.</text>
</comment>
<reference evidence="9" key="1">
    <citation type="journal article" date="2014" name="Int. J. Syst. Evol. Microbiol.">
        <title>Complete genome sequence of Corynebacterium casei LMG S-19264T (=DSM 44701T), isolated from a smear-ripened cheese.</title>
        <authorList>
            <consortium name="US DOE Joint Genome Institute (JGI-PGF)"/>
            <person name="Walter F."/>
            <person name="Albersmeier A."/>
            <person name="Kalinowski J."/>
            <person name="Ruckert C."/>
        </authorList>
    </citation>
    <scope>NUCLEOTIDE SEQUENCE</scope>
    <source>
        <strain evidence="9">CGMCC 1.16548</strain>
    </source>
</reference>
<evidence type="ECO:0000256" key="1">
    <source>
        <dbReference type="ARBA" id="ARBA00010982"/>
    </source>
</evidence>
<evidence type="ECO:0000256" key="5">
    <source>
        <dbReference type="PIRSR" id="PIRSR000429-1"/>
    </source>
</evidence>
<dbReference type="SUPFAM" id="SSF53901">
    <property type="entry name" value="Thiolase-like"/>
    <property type="match status" value="2"/>
</dbReference>
<evidence type="ECO:0000313" key="9">
    <source>
        <dbReference type="EMBL" id="GHF23658.1"/>
    </source>
</evidence>
<comment type="similarity">
    <text evidence="1 6">Belongs to the thiolase-like superfamily. Thiolase family.</text>
</comment>
<dbReference type="EMBL" id="BNAI01000007">
    <property type="protein sequence ID" value="GHF23658.1"/>
    <property type="molecule type" value="Genomic_DNA"/>
</dbReference>
<dbReference type="Proteomes" id="UP000617531">
    <property type="component" value="Unassembled WGS sequence"/>
</dbReference>
<reference evidence="9" key="2">
    <citation type="submission" date="2020-09" db="EMBL/GenBank/DDBJ databases">
        <authorList>
            <person name="Sun Q."/>
            <person name="Zhou Y."/>
        </authorList>
    </citation>
    <scope>NUCLEOTIDE SEQUENCE</scope>
    <source>
        <strain evidence="9">CGMCC 1.16548</strain>
    </source>
</reference>
<accession>A0A8J3GSK1</accession>
<evidence type="ECO:0000313" key="10">
    <source>
        <dbReference type="Proteomes" id="UP000617531"/>
    </source>
</evidence>
<dbReference type="CDD" id="cd00751">
    <property type="entry name" value="thiolase"/>
    <property type="match status" value="1"/>
</dbReference>
<dbReference type="NCBIfam" id="NF005890">
    <property type="entry name" value="PRK07851.1"/>
    <property type="match status" value="1"/>
</dbReference>
<dbReference type="InterPro" id="IPR016039">
    <property type="entry name" value="Thiolase-like"/>
</dbReference>
<dbReference type="GO" id="GO:0006635">
    <property type="term" value="P:fatty acid beta-oxidation"/>
    <property type="evidence" value="ECO:0007669"/>
    <property type="project" value="TreeGrafter"/>
</dbReference>
<evidence type="ECO:0000256" key="6">
    <source>
        <dbReference type="RuleBase" id="RU003557"/>
    </source>
</evidence>
<keyword evidence="2 6" id="KW-0808">Transferase</keyword>
<sequence>MSQALRDDDAVIVSIARTPIGRARKGALVDVRGDELARQVIAAVLERVPEVAVDDIEDLMLGTADPAGEQGFNMARVVATLLGHDGLPGTTVNRFCASSIQTTRMAFHAIRAGEGDAYLVAGTESTSRSAPPSSAGNPAFDEAAARTAESMRAGNGWHDPRLDGTVPDAYIMMGHTAEYVARVTGVTRGEQDAFALRSQLAAARSWEDGFFAREVVPVTLPDGTVVDRDDSVRAGTTLEGLAELEPVFAVGGTVTAGNACPLNDGASAAVVVSGRYAKERGLEPLARILSTGVSALSPEVMGLGPVESSRRALARAGLGIADLDIVEINEAFAVQVIASARELGIDEERQLNPFGGSIAIGHPFGATGVRLIGTLLNGLRTRDASLGMATLCVGGGQGMAIVLERLS</sequence>
<dbReference type="GO" id="GO:0005737">
    <property type="term" value="C:cytoplasm"/>
    <property type="evidence" value="ECO:0007669"/>
    <property type="project" value="UniProtKB-ARBA"/>
</dbReference>
<dbReference type="AlphaFoldDB" id="A0A8J3GSK1"/>
<evidence type="ECO:0000256" key="3">
    <source>
        <dbReference type="ARBA" id="ARBA00023315"/>
    </source>
</evidence>
<dbReference type="RefSeq" id="WP_191283968.1">
    <property type="nucleotide sequence ID" value="NZ_BNAI01000007.1"/>
</dbReference>
<evidence type="ECO:0000259" key="8">
    <source>
        <dbReference type="Pfam" id="PF02803"/>
    </source>
</evidence>
<feature type="active site" description="Acyl-thioester intermediate" evidence="5">
    <location>
        <position position="96"/>
    </location>
</feature>
<evidence type="ECO:0000256" key="4">
    <source>
        <dbReference type="ARBA" id="ARBA00024073"/>
    </source>
</evidence>
<feature type="domain" description="Thiolase C-terminal" evidence="8">
    <location>
        <begin position="283"/>
        <end position="405"/>
    </location>
</feature>
<evidence type="ECO:0000259" key="7">
    <source>
        <dbReference type="Pfam" id="PF00108"/>
    </source>
</evidence>
<dbReference type="Pfam" id="PF02803">
    <property type="entry name" value="Thiolase_C"/>
    <property type="match status" value="1"/>
</dbReference>
<dbReference type="PIRSF" id="PIRSF000429">
    <property type="entry name" value="Ac-CoA_Ac_transf"/>
    <property type="match status" value="1"/>
</dbReference>
<keyword evidence="10" id="KW-1185">Reference proteome</keyword>